<dbReference type="AlphaFoldDB" id="A0AAJ5WWR0"/>
<dbReference type="SUPFAM" id="SSF47413">
    <property type="entry name" value="lambda repressor-like DNA-binding domains"/>
    <property type="match status" value="1"/>
</dbReference>
<reference evidence="1" key="1">
    <citation type="submission" date="2023-03" db="EMBL/GenBank/DDBJ databases">
        <title>Andean soil-derived lignocellulolytic bacterial consortium as a source of novel taxa and putative plastic-active enzymes.</title>
        <authorList>
            <person name="Diaz-Garcia L."/>
            <person name="Chuvochina M."/>
            <person name="Feuerriegel G."/>
            <person name="Bunk B."/>
            <person name="Sproer C."/>
            <person name="Streit W.R."/>
            <person name="Rodriguez L.M."/>
            <person name="Overmann J."/>
            <person name="Jimenez D.J."/>
        </authorList>
    </citation>
    <scope>NUCLEOTIDE SEQUENCE</scope>
    <source>
        <strain evidence="1">MAG 833</strain>
    </source>
</reference>
<dbReference type="Pfam" id="PF10387">
    <property type="entry name" value="DUF2442"/>
    <property type="match status" value="1"/>
</dbReference>
<evidence type="ECO:0000313" key="1">
    <source>
        <dbReference type="EMBL" id="WEK39671.1"/>
    </source>
</evidence>
<dbReference type="Gene3D" id="1.10.260.40">
    <property type="entry name" value="lambda repressor-like DNA-binding domains"/>
    <property type="match status" value="1"/>
</dbReference>
<dbReference type="SUPFAM" id="SSF143880">
    <property type="entry name" value="NE0471 N-terminal domain-like"/>
    <property type="match status" value="1"/>
</dbReference>
<dbReference type="Gene3D" id="3.30.2020.10">
    <property type="entry name" value="NE0471-like N-terminal domain"/>
    <property type="match status" value="1"/>
</dbReference>
<dbReference type="GO" id="GO:0003677">
    <property type="term" value="F:DNA binding"/>
    <property type="evidence" value="ECO:0007669"/>
    <property type="project" value="InterPro"/>
</dbReference>
<dbReference type="EMBL" id="CP119326">
    <property type="protein sequence ID" value="WEK39671.1"/>
    <property type="molecule type" value="Genomic_DNA"/>
</dbReference>
<dbReference type="InterPro" id="IPR010982">
    <property type="entry name" value="Lambda_DNA-bd_dom_sf"/>
</dbReference>
<dbReference type="Proteomes" id="UP001213664">
    <property type="component" value="Chromosome"/>
</dbReference>
<evidence type="ECO:0000313" key="2">
    <source>
        <dbReference type="Proteomes" id="UP001213664"/>
    </source>
</evidence>
<gene>
    <name evidence="1" type="ORF">P0Y50_14210</name>
</gene>
<accession>A0AAJ5WWR0</accession>
<name>A0AAJ5WWR0_9CAUL</name>
<proteinExistence type="predicted"/>
<sequence>MMGVEDQHELTVVKASAPCWLDLLWGDGREARIDLTRTLEGKAFEALRDPAVFTAVDLGDWGHSLVWPGDIEIGADSLWLDSLSAWGREDTRSFLEWRLRNGFSATAAAEALGISRASVIRYSTEATVPRSIQLACKGWDALKAA</sequence>
<dbReference type="InterPro" id="IPR036782">
    <property type="entry name" value="NE0471-like_N"/>
</dbReference>
<organism evidence="1 2">
    <name type="scientific">Candidatus Brevundimonas colombiensis</name>
    <dbReference type="NCBI Taxonomy" id="3121376"/>
    <lineage>
        <taxon>Bacteria</taxon>
        <taxon>Pseudomonadati</taxon>
        <taxon>Pseudomonadota</taxon>
        <taxon>Alphaproteobacteria</taxon>
        <taxon>Caulobacterales</taxon>
        <taxon>Caulobacteraceae</taxon>
        <taxon>Brevundimonas</taxon>
    </lineage>
</organism>
<protein>
    <submittedName>
        <fullName evidence="1">DUF2442 domain-containing protein</fullName>
    </submittedName>
</protein>
<dbReference type="InterPro" id="IPR018841">
    <property type="entry name" value="DUF2442"/>
</dbReference>